<evidence type="ECO:0000256" key="3">
    <source>
        <dbReference type="ARBA" id="ARBA00005493"/>
    </source>
</evidence>
<comment type="caution">
    <text evidence="18">The sequence shown here is derived from an EMBL/GenBank/DDBJ whole genome shotgun (WGS) entry which is preliminary data.</text>
</comment>
<comment type="subunit">
    <text evidence="4">Monomer.</text>
</comment>
<dbReference type="PANTHER" id="PTHR13932">
    <property type="entry name" value="COPROPORPHYRINIGEN III OXIDASE"/>
    <property type="match status" value="1"/>
</dbReference>
<dbReference type="UniPathway" id="UPA00251">
    <property type="reaction ID" value="UER00323"/>
</dbReference>
<feature type="binding site" evidence="15">
    <location>
        <position position="336"/>
    </location>
    <ligand>
        <name>S-adenosyl-L-methionine</name>
        <dbReference type="ChEBI" id="CHEBI:59789"/>
        <label>1</label>
    </ligand>
</feature>
<keyword evidence="9 14" id="KW-0560">Oxidoreductase</keyword>
<keyword evidence="12 14" id="KW-0627">Porphyrin biosynthesis</keyword>
<keyword evidence="5 14" id="KW-0004">4Fe-4S</keyword>
<keyword evidence="19" id="KW-1185">Reference proteome</keyword>
<dbReference type="Pfam" id="PF04055">
    <property type="entry name" value="Radical_SAM"/>
    <property type="match status" value="1"/>
</dbReference>
<dbReference type="GO" id="GO:0051539">
    <property type="term" value="F:4 iron, 4 sulfur cluster binding"/>
    <property type="evidence" value="ECO:0007669"/>
    <property type="project" value="UniProtKB-KW"/>
</dbReference>
<evidence type="ECO:0000256" key="14">
    <source>
        <dbReference type="PIRNR" id="PIRNR000167"/>
    </source>
</evidence>
<dbReference type="Gene3D" id="3.30.750.200">
    <property type="match status" value="1"/>
</dbReference>
<dbReference type="GO" id="GO:0004109">
    <property type="term" value="F:coproporphyrinogen oxidase activity"/>
    <property type="evidence" value="ECO:0007669"/>
    <property type="project" value="InterPro"/>
</dbReference>
<evidence type="ECO:0000256" key="6">
    <source>
        <dbReference type="ARBA" id="ARBA00022490"/>
    </source>
</evidence>
<dbReference type="NCBIfam" id="TIGR00538">
    <property type="entry name" value="hemN"/>
    <property type="match status" value="1"/>
</dbReference>
<dbReference type="GO" id="GO:0006782">
    <property type="term" value="P:protoporphyrinogen IX biosynthetic process"/>
    <property type="evidence" value="ECO:0007669"/>
    <property type="project" value="UniProtKB-UniPathway"/>
</dbReference>
<dbReference type="InterPro" id="IPR007197">
    <property type="entry name" value="rSAM"/>
</dbReference>
<feature type="binding site" evidence="16">
    <location>
        <position position="73"/>
    </location>
    <ligand>
        <name>[4Fe-4S] cluster</name>
        <dbReference type="ChEBI" id="CHEBI:49883"/>
        <note>4Fe-4S-S-AdoMet</note>
    </ligand>
</feature>
<dbReference type="SUPFAM" id="SSF102114">
    <property type="entry name" value="Radical SAM enzymes"/>
    <property type="match status" value="1"/>
</dbReference>
<dbReference type="PANTHER" id="PTHR13932:SF6">
    <property type="entry name" value="OXYGEN-INDEPENDENT COPROPORPHYRINOGEN III OXIDASE"/>
    <property type="match status" value="1"/>
</dbReference>
<feature type="binding site" evidence="15">
    <location>
        <position position="152"/>
    </location>
    <ligand>
        <name>S-adenosyl-L-methionine</name>
        <dbReference type="ChEBI" id="CHEBI:59789"/>
        <label>1</label>
    </ligand>
</feature>
<evidence type="ECO:0000256" key="10">
    <source>
        <dbReference type="ARBA" id="ARBA00023004"/>
    </source>
</evidence>
<sequence>MSLYQEPLAWDQSVIDRYDLSGPRYTSYPTAPQFRDDFSRQQWLEAVARSNRSGKPLSLYFHIPFCDTLCFYCACNKIVTHKRSRAMPYLERVDREMALQAEVFDTDRPVSQLHWGGGTPTYISEDEMTWLMDATRRHFQLLDNDEGEYSVEVHPGRMSVGKLVHMRQLGFNRVSMGVQDFNPEVQRAVNRYNSVEQVRELVDVARDQGYQSISMDLIYGLPLQTRASVKETLDQVIDLGPDRLSLFNYAHLPHLFKSQRLIHESDLPSPQDKLAILHEAIERLQSAGYVYIGMDHFAKPDDSLVKAQQEGRLQRNFQGYSTHAECDLIAFGVSAISYYGSTYIQNAKKVEEYQTRIDEGRPALIKGVRLQPEDHLRRAVINQLICHFKLSFGQLYERFGINPNQYFRDELAQLAPMVEDGLIEVTPAGITVLNKGRLLIRRVCMVFDQYLDTGNQIRYSKVI</sequence>
<evidence type="ECO:0000256" key="15">
    <source>
        <dbReference type="PIRSR" id="PIRSR000167-1"/>
    </source>
</evidence>
<proteinExistence type="inferred from homology"/>
<evidence type="ECO:0000256" key="4">
    <source>
        <dbReference type="ARBA" id="ARBA00011245"/>
    </source>
</evidence>
<dbReference type="InterPro" id="IPR006638">
    <property type="entry name" value="Elp3/MiaA/NifB-like_rSAM"/>
</dbReference>
<keyword evidence="6 14" id="KW-0963">Cytoplasm</keyword>
<feature type="binding site" evidence="15">
    <location>
        <begin position="72"/>
        <end position="74"/>
    </location>
    <ligand>
        <name>S-adenosyl-L-methionine</name>
        <dbReference type="ChEBI" id="CHEBI:59789"/>
        <label>2</label>
    </ligand>
</feature>
<dbReference type="GO" id="GO:0046872">
    <property type="term" value="F:metal ion binding"/>
    <property type="evidence" value="ECO:0007669"/>
    <property type="project" value="UniProtKB-KW"/>
</dbReference>
<feature type="domain" description="Radical SAM core" evidence="17">
    <location>
        <begin position="51"/>
        <end position="287"/>
    </location>
</feature>
<dbReference type="FunFam" id="1.10.10.920:FF:000002">
    <property type="entry name" value="Coproporphyrinogen-III oxidase"/>
    <property type="match status" value="1"/>
</dbReference>
<evidence type="ECO:0000256" key="8">
    <source>
        <dbReference type="ARBA" id="ARBA00022723"/>
    </source>
</evidence>
<feature type="binding site" evidence="15">
    <location>
        <position position="60"/>
    </location>
    <ligand>
        <name>S-adenosyl-L-methionine</name>
        <dbReference type="ChEBI" id="CHEBI:59789"/>
        <label>1</label>
    </ligand>
</feature>
<comment type="pathway">
    <text evidence="2 14">Porphyrin-containing compound metabolism; protoporphyrin-IX biosynthesis; protoporphyrinogen-IX from coproporphyrinogen-III (AdoMet route): step 1/1.</text>
</comment>
<evidence type="ECO:0000256" key="9">
    <source>
        <dbReference type="ARBA" id="ARBA00023002"/>
    </source>
</evidence>
<feature type="binding site" evidence="15">
    <location>
        <position position="191"/>
    </location>
    <ligand>
        <name>S-adenosyl-L-methionine</name>
        <dbReference type="ChEBI" id="CHEBI:59789"/>
        <label>2</label>
    </ligand>
</feature>
<dbReference type="PIRSF" id="PIRSF000167">
    <property type="entry name" value="HemN"/>
    <property type="match status" value="1"/>
</dbReference>
<comment type="cofactor">
    <cofactor evidence="14 16">
        <name>[4Fe-4S] cluster</name>
        <dbReference type="ChEBI" id="CHEBI:49883"/>
    </cofactor>
    <text evidence="14 16">Binds 1 [4Fe-4S] cluster. The cluster is coordinated with 3 cysteines and an exchangeable S-adenosyl-L-methionine.</text>
</comment>
<keyword evidence="11 14" id="KW-0411">Iron-sulfur</keyword>
<dbReference type="FunFam" id="3.80.30.20:FF:000012">
    <property type="entry name" value="Coproporphyrinogen-III oxidase"/>
    <property type="match status" value="1"/>
</dbReference>
<evidence type="ECO:0000256" key="16">
    <source>
        <dbReference type="PIRSR" id="PIRSR000167-2"/>
    </source>
</evidence>
<dbReference type="PROSITE" id="PS51918">
    <property type="entry name" value="RADICAL_SAM"/>
    <property type="match status" value="1"/>
</dbReference>
<keyword evidence="8 14" id="KW-0479">Metal-binding</keyword>
<feature type="binding site" evidence="15">
    <location>
        <position position="216"/>
    </location>
    <ligand>
        <name>S-adenosyl-L-methionine</name>
        <dbReference type="ChEBI" id="CHEBI:59789"/>
        <label>2</label>
    </ligand>
</feature>
<comment type="subcellular location">
    <subcellularLocation>
        <location evidence="1 14">Cytoplasm</location>
    </subcellularLocation>
</comment>
<evidence type="ECO:0000313" key="18">
    <source>
        <dbReference type="EMBL" id="ROQ21177.1"/>
    </source>
</evidence>
<evidence type="ECO:0000256" key="11">
    <source>
        <dbReference type="ARBA" id="ARBA00023014"/>
    </source>
</evidence>
<dbReference type="GO" id="GO:0005737">
    <property type="term" value="C:cytoplasm"/>
    <property type="evidence" value="ECO:0007669"/>
    <property type="project" value="UniProtKB-SubCell"/>
</dbReference>
<feature type="binding site" evidence="15">
    <location>
        <position position="179"/>
    </location>
    <ligand>
        <name>S-adenosyl-L-methionine</name>
        <dbReference type="ChEBI" id="CHEBI:59789"/>
        <label>2</label>
    </ligand>
</feature>
<dbReference type="InterPro" id="IPR004558">
    <property type="entry name" value="Coprogen_oxidase_HemN"/>
</dbReference>
<evidence type="ECO:0000256" key="5">
    <source>
        <dbReference type="ARBA" id="ARBA00022485"/>
    </source>
</evidence>
<evidence type="ECO:0000256" key="1">
    <source>
        <dbReference type="ARBA" id="ARBA00004496"/>
    </source>
</evidence>
<dbReference type="InterPro" id="IPR034505">
    <property type="entry name" value="Coproporphyrinogen-III_oxidase"/>
</dbReference>
<dbReference type="Proteomes" id="UP000273643">
    <property type="component" value="Unassembled WGS sequence"/>
</dbReference>
<dbReference type="SMART" id="SM00729">
    <property type="entry name" value="Elp3"/>
    <property type="match status" value="1"/>
</dbReference>
<dbReference type="OrthoDB" id="9808022at2"/>
<dbReference type="Pfam" id="PF06969">
    <property type="entry name" value="HemN_C"/>
    <property type="match status" value="1"/>
</dbReference>
<accession>A0A3N1P1R1</accession>
<comment type="similarity">
    <text evidence="3 14">Belongs to the anaerobic coproporphyrinogen-III oxidase family.</text>
</comment>
<keyword evidence="10 14" id="KW-0408">Iron</keyword>
<evidence type="ECO:0000259" key="17">
    <source>
        <dbReference type="PROSITE" id="PS51918"/>
    </source>
</evidence>
<dbReference type="InterPro" id="IPR058240">
    <property type="entry name" value="rSAM_sf"/>
</dbReference>
<dbReference type="SFLD" id="SFLDS00029">
    <property type="entry name" value="Radical_SAM"/>
    <property type="match status" value="1"/>
</dbReference>
<feature type="binding site" evidence="16">
    <location>
        <position position="70"/>
    </location>
    <ligand>
        <name>[4Fe-4S] cluster</name>
        <dbReference type="ChEBI" id="CHEBI:49883"/>
        <note>4Fe-4S-S-AdoMet</note>
    </ligand>
</feature>
<comment type="catalytic activity">
    <reaction evidence="13 14">
        <text>coproporphyrinogen III + 2 S-adenosyl-L-methionine = protoporphyrinogen IX + 2 5'-deoxyadenosine + 2 L-methionine + 2 CO2</text>
        <dbReference type="Rhea" id="RHEA:15425"/>
        <dbReference type="ChEBI" id="CHEBI:16526"/>
        <dbReference type="ChEBI" id="CHEBI:17319"/>
        <dbReference type="ChEBI" id="CHEBI:57307"/>
        <dbReference type="ChEBI" id="CHEBI:57309"/>
        <dbReference type="ChEBI" id="CHEBI:57844"/>
        <dbReference type="ChEBI" id="CHEBI:59789"/>
        <dbReference type="EC" id="1.3.98.3"/>
    </reaction>
</comment>
<feature type="binding site" evidence="15">
    <location>
        <begin position="118"/>
        <end position="119"/>
    </location>
    <ligand>
        <name>S-adenosyl-L-methionine</name>
        <dbReference type="ChEBI" id="CHEBI:59789"/>
        <label>2</label>
    </ligand>
</feature>
<protein>
    <recommendedName>
        <fullName evidence="14">Coproporphyrinogen-III oxidase</fullName>
        <ecNumber evidence="14">1.3.98.3</ecNumber>
    </recommendedName>
</protein>
<evidence type="ECO:0000256" key="7">
    <source>
        <dbReference type="ARBA" id="ARBA00022691"/>
    </source>
</evidence>
<organism evidence="18 19">
    <name type="scientific">Marinimicrobium koreense</name>
    <dbReference type="NCBI Taxonomy" id="306545"/>
    <lineage>
        <taxon>Bacteria</taxon>
        <taxon>Pseudomonadati</taxon>
        <taxon>Pseudomonadota</taxon>
        <taxon>Gammaproteobacteria</taxon>
        <taxon>Cellvibrionales</taxon>
        <taxon>Cellvibrionaceae</taxon>
        <taxon>Marinimicrobium</taxon>
    </lineage>
</organism>
<evidence type="ECO:0000256" key="13">
    <source>
        <dbReference type="ARBA" id="ARBA00048321"/>
    </source>
</evidence>
<feature type="binding site" evidence="16">
    <location>
        <position position="66"/>
    </location>
    <ligand>
        <name>[4Fe-4S] cluster</name>
        <dbReference type="ChEBI" id="CHEBI:49883"/>
        <note>4Fe-4S-S-AdoMet</note>
    </ligand>
</feature>
<dbReference type="AlphaFoldDB" id="A0A3N1P1R1"/>
<evidence type="ECO:0000256" key="12">
    <source>
        <dbReference type="ARBA" id="ARBA00023244"/>
    </source>
</evidence>
<dbReference type="EMBL" id="RJUK01000001">
    <property type="protein sequence ID" value="ROQ21177.1"/>
    <property type="molecule type" value="Genomic_DNA"/>
</dbReference>
<dbReference type="EC" id="1.3.98.3" evidence="14"/>
<keyword evidence="7 14" id="KW-0949">S-adenosyl-L-methionine</keyword>
<dbReference type="SFLD" id="SFLDG01065">
    <property type="entry name" value="anaerobic_coproporphyrinogen-I"/>
    <property type="match status" value="1"/>
</dbReference>
<dbReference type="RefSeq" id="WP_123638208.1">
    <property type="nucleotide sequence ID" value="NZ_RJUK01000001.1"/>
</dbReference>
<evidence type="ECO:0000313" key="19">
    <source>
        <dbReference type="Proteomes" id="UP000273643"/>
    </source>
</evidence>
<dbReference type="Gene3D" id="1.10.10.920">
    <property type="match status" value="1"/>
</dbReference>
<reference evidence="18 19" key="1">
    <citation type="submission" date="2018-11" db="EMBL/GenBank/DDBJ databases">
        <title>Genomic Encyclopedia of Type Strains, Phase IV (KMG-IV): sequencing the most valuable type-strain genomes for metagenomic binning, comparative biology and taxonomic classification.</title>
        <authorList>
            <person name="Goeker M."/>
        </authorList>
    </citation>
    <scope>NUCLEOTIDE SEQUENCE [LARGE SCALE GENOMIC DNA]</scope>
    <source>
        <strain evidence="18 19">DSM 16974</strain>
    </source>
</reference>
<feature type="binding site" evidence="15">
    <location>
        <position position="117"/>
    </location>
    <ligand>
        <name>S-adenosyl-L-methionine</name>
        <dbReference type="ChEBI" id="CHEBI:59789"/>
        <label>1</label>
    </ligand>
</feature>
<dbReference type="InterPro" id="IPR010723">
    <property type="entry name" value="HemN_C"/>
</dbReference>
<evidence type="ECO:0000256" key="2">
    <source>
        <dbReference type="ARBA" id="ARBA00004785"/>
    </source>
</evidence>
<dbReference type="GO" id="GO:0051989">
    <property type="term" value="F:coproporphyrinogen dehydrogenase activity"/>
    <property type="evidence" value="ECO:0007669"/>
    <property type="project" value="UniProtKB-EC"/>
</dbReference>
<feature type="binding site" evidence="15">
    <location>
        <position position="250"/>
    </location>
    <ligand>
        <name>S-adenosyl-L-methionine</name>
        <dbReference type="ChEBI" id="CHEBI:59789"/>
        <label>2</label>
    </ligand>
</feature>
<name>A0A3N1P1R1_9GAMM</name>
<gene>
    <name evidence="18" type="ORF">EDC38_1800</name>
</gene>